<dbReference type="GO" id="GO:0004222">
    <property type="term" value="F:metalloendopeptidase activity"/>
    <property type="evidence" value="ECO:0007669"/>
    <property type="project" value="InterPro"/>
</dbReference>
<evidence type="ECO:0000256" key="6">
    <source>
        <dbReference type="PROSITE-ProRule" id="PRU00068"/>
    </source>
</evidence>
<dbReference type="OrthoDB" id="5951731at2759"/>
<feature type="disulfide bond" evidence="7">
    <location>
        <begin position="655"/>
        <end position="664"/>
    </location>
</feature>
<dbReference type="Pfam" id="PF00200">
    <property type="entry name" value="Disintegrin"/>
    <property type="match status" value="1"/>
</dbReference>
<comment type="subcellular location">
    <subcellularLocation>
        <location evidence="1">Membrane</location>
        <topology evidence="1">Single-pass type I membrane protein</topology>
    </subcellularLocation>
</comment>
<comment type="caution">
    <text evidence="7">Lacks conserved residue(s) required for the propagation of feature annotation.</text>
</comment>
<dbReference type="InterPro" id="IPR034027">
    <property type="entry name" value="Reprolysin_adamalysin"/>
</dbReference>
<feature type="binding site" evidence="8">
    <location>
        <position position="339"/>
    </location>
    <ligand>
        <name>Zn(2+)</name>
        <dbReference type="ChEBI" id="CHEBI:29105"/>
        <note>catalytic</note>
    </ligand>
</feature>
<feature type="active site" evidence="8">
    <location>
        <position position="340"/>
    </location>
</feature>
<dbReference type="PROSITE" id="PS50026">
    <property type="entry name" value="EGF_3"/>
    <property type="match status" value="1"/>
</dbReference>
<evidence type="ECO:0000259" key="12">
    <source>
        <dbReference type="PROSITE" id="PS50026"/>
    </source>
</evidence>
<feature type="binding site" evidence="8">
    <location>
        <position position="343"/>
    </location>
    <ligand>
        <name>Zn(2+)</name>
        <dbReference type="ChEBI" id="CHEBI:29105"/>
        <note>catalytic</note>
    </ligand>
</feature>
<dbReference type="RefSeq" id="XP_026101261.1">
    <property type="nucleotide sequence ID" value="XM_026245476.1"/>
</dbReference>
<sequence>MTRHFFFFILIIPNFEIFAVQYTDQTSHLKKYDVVKPQLVHERWRRHADPSHTPAQDRHADSITYSVRIDGHERVLHLTKNTHFLSKNFVVLSHDVLGKGKVHPETLENCYYQGHVEDYEDSLVALSTCEGLRGIIFIGNDGYGLEPILDSNDNDHILFLLKDSLSEPFVCGLANETSEDHSHSADMSMFLRKKRNLPQTKYVELALVVDYQRFVFKNQDKTAVRNEMVQLANLLDTYYKQLNIRIALIGMTIFDKENPFSVEGNAGEVLGNFVQWRKTYLLPQLRNDVGQLIVGRSGSYPGGVLGMAFVGTVCSVSSGGGINVYSNNNLQYFSTVIAHELGHNLGMGHDITGCSCNGSCIMAPYAGGGTKFSSCSEKNFESLIQRGGGTCLRNPPSQDNIITVPRCGNGVLESGEECDCGTPQECNNKCCDAATCTLTKGSACATGSCCENCQINVAGTPCRPSVNPCDLPEYCGGTTPFCPSDFYMMDGLPCANNAAFCFEGRCQTFDYQCKQLFGSAATKADDKCFSYVNTLGNPFGNCGYSGTTAKPCDVQNAMCGKVQCVFDSNHPPPGATVSVVKIDGDKITCMNADFGMGPDVPDPAYVKTGSVCASGKACLDFTCLNSSVLDQSQKCDSQRNCSSNGVCNDKFHCHCNNGWAPPNCDRSGRGGSIDSGPAQIDYSLRDGLLIFFLLVVPILVVIIIILLYIFRRDCFNRCVKCRPSKRPRSANATNGPSTVKPNVEANGRTTRVPTPQSMTEPPNVVDTSVTHVRQGPGVPRPIPPRQTQVPV</sequence>
<evidence type="ECO:0000256" key="5">
    <source>
        <dbReference type="ARBA" id="ARBA00023157"/>
    </source>
</evidence>
<feature type="transmembrane region" description="Helical" evidence="10">
    <location>
        <begin position="688"/>
        <end position="710"/>
    </location>
</feature>
<feature type="region of interest" description="Disordered" evidence="9">
    <location>
        <begin position="723"/>
        <end position="791"/>
    </location>
</feature>
<reference evidence="16" key="1">
    <citation type="submission" date="2025-08" db="UniProtKB">
        <authorList>
            <consortium name="RefSeq"/>
        </authorList>
    </citation>
    <scope>IDENTIFICATION</scope>
    <source>
        <strain evidence="16">Wakin</strain>
        <tissue evidence="16">Muscle</tissue>
    </source>
</reference>
<keyword evidence="5 7" id="KW-1015">Disulfide bond</keyword>
<evidence type="ECO:0000256" key="4">
    <source>
        <dbReference type="ARBA" id="ARBA00023136"/>
    </source>
</evidence>
<dbReference type="PROSITE" id="PS50214">
    <property type="entry name" value="DISINTEGRIN_2"/>
    <property type="match status" value="1"/>
</dbReference>
<evidence type="ECO:0000259" key="13">
    <source>
        <dbReference type="PROSITE" id="PS50214"/>
    </source>
</evidence>
<protein>
    <submittedName>
        <fullName evidence="16">Disintegrin and metalloproteinase domain-containing protein 9</fullName>
    </submittedName>
</protein>
<evidence type="ECO:0000313" key="16">
    <source>
        <dbReference type="RefSeq" id="XP_026101261.1"/>
    </source>
</evidence>
<keyword evidence="7" id="KW-0245">EGF-like domain</keyword>
<accession>A0A6P6MYZ0</accession>
<dbReference type="InterPro" id="IPR001762">
    <property type="entry name" value="Disintegrin_dom"/>
</dbReference>
<feature type="compositionally biased region" description="Polar residues" evidence="9">
    <location>
        <begin position="747"/>
        <end position="771"/>
    </location>
</feature>
<dbReference type="SUPFAM" id="SSF55486">
    <property type="entry name" value="Metalloproteases ('zincins'), catalytic domain"/>
    <property type="match status" value="1"/>
</dbReference>
<dbReference type="AlphaFoldDB" id="A0A6P6MYZ0"/>
<dbReference type="SMART" id="SM00608">
    <property type="entry name" value="ACR"/>
    <property type="match status" value="1"/>
</dbReference>
<evidence type="ECO:0000256" key="9">
    <source>
        <dbReference type="SAM" id="MobiDB-lite"/>
    </source>
</evidence>
<feature type="domain" description="Peptidase M12B" evidence="14">
    <location>
        <begin position="201"/>
        <end position="396"/>
    </location>
</feature>
<dbReference type="InterPro" id="IPR024079">
    <property type="entry name" value="MetalloPept_cat_dom_sf"/>
</dbReference>
<dbReference type="Gene3D" id="3.40.390.10">
    <property type="entry name" value="Collagenase (Catalytic Domain)"/>
    <property type="match status" value="1"/>
</dbReference>
<evidence type="ECO:0000256" key="7">
    <source>
        <dbReference type="PROSITE-ProRule" id="PRU00076"/>
    </source>
</evidence>
<gene>
    <name evidence="16" type="primary">adam9b</name>
</gene>
<dbReference type="Pfam" id="PF08516">
    <property type="entry name" value="ADAM_CR"/>
    <property type="match status" value="1"/>
</dbReference>
<dbReference type="PROSITE" id="PS00427">
    <property type="entry name" value="DISINTEGRIN_1"/>
    <property type="match status" value="1"/>
</dbReference>
<keyword evidence="4 10" id="KW-0472">Membrane</keyword>
<dbReference type="PANTHER" id="PTHR11905">
    <property type="entry name" value="ADAM A DISINTEGRIN AND METALLOPROTEASE DOMAIN"/>
    <property type="match status" value="1"/>
</dbReference>
<dbReference type="InterPro" id="IPR001590">
    <property type="entry name" value="Peptidase_M12B"/>
</dbReference>
<keyword evidence="11" id="KW-0732">Signal</keyword>
<organism evidence="15 16">
    <name type="scientific">Carassius auratus</name>
    <name type="common">Goldfish</name>
    <dbReference type="NCBI Taxonomy" id="7957"/>
    <lineage>
        <taxon>Eukaryota</taxon>
        <taxon>Metazoa</taxon>
        <taxon>Chordata</taxon>
        <taxon>Craniata</taxon>
        <taxon>Vertebrata</taxon>
        <taxon>Euteleostomi</taxon>
        <taxon>Actinopterygii</taxon>
        <taxon>Neopterygii</taxon>
        <taxon>Teleostei</taxon>
        <taxon>Ostariophysi</taxon>
        <taxon>Cypriniformes</taxon>
        <taxon>Cyprinidae</taxon>
        <taxon>Cyprininae</taxon>
        <taxon>Carassius</taxon>
    </lineage>
</organism>
<dbReference type="GO" id="GO:0006508">
    <property type="term" value="P:proteolysis"/>
    <property type="evidence" value="ECO:0007669"/>
    <property type="project" value="InterPro"/>
</dbReference>
<dbReference type="SMART" id="SM00050">
    <property type="entry name" value="DISIN"/>
    <property type="match status" value="1"/>
</dbReference>
<evidence type="ECO:0000256" key="11">
    <source>
        <dbReference type="SAM" id="SignalP"/>
    </source>
</evidence>
<feature type="binding site" evidence="8">
    <location>
        <position position="349"/>
    </location>
    <ligand>
        <name>Zn(2+)</name>
        <dbReference type="ChEBI" id="CHEBI:29105"/>
        <note>catalytic</note>
    </ligand>
</feature>
<dbReference type="InterPro" id="IPR006586">
    <property type="entry name" value="ADAM_Cys-rich"/>
</dbReference>
<evidence type="ECO:0000313" key="15">
    <source>
        <dbReference type="Proteomes" id="UP000515129"/>
    </source>
</evidence>
<feature type="domain" description="Disintegrin" evidence="13">
    <location>
        <begin position="404"/>
        <end position="490"/>
    </location>
</feature>
<keyword evidence="8" id="KW-0862">Zinc</keyword>
<keyword evidence="16" id="KW-0645">Protease</keyword>
<keyword evidence="16" id="KW-0378">Hydrolase</keyword>
<feature type="disulfide bond" evidence="6">
    <location>
        <begin position="462"/>
        <end position="482"/>
    </location>
</feature>
<dbReference type="Pfam" id="PF01562">
    <property type="entry name" value="Pep_M12B_propep"/>
    <property type="match status" value="1"/>
</dbReference>
<dbReference type="InterPro" id="IPR036436">
    <property type="entry name" value="Disintegrin_dom_sf"/>
</dbReference>
<feature type="domain" description="EGF-like" evidence="12">
    <location>
        <begin position="631"/>
        <end position="665"/>
    </location>
</feature>
<keyword evidence="16" id="KW-0482">Metalloprotease</keyword>
<dbReference type="FunFam" id="4.10.70.10:FF:000001">
    <property type="entry name" value="Disintegrin and metalloproteinase domain-containing protein 22"/>
    <property type="match status" value="1"/>
</dbReference>
<evidence type="ECO:0000256" key="8">
    <source>
        <dbReference type="PROSITE-ProRule" id="PRU00276"/>
    </source>
</evidence>
<feature type="chain" id="PRO_5028274143" evidence="11">
    <location>
        <begin position="20"/>
        <end position="791"/>
    </location>
</feature>
<dbReference type="CTD" id="570656"/>
<evidence type="ECO:0000256" key="3">
    <source>
        <dbReference type="ARBA" id="ARBA00022989"/>
    </source>
</evidence>
<dbReference type="GO" id="GO:0005886">
    <property type="term" value="C:plasma membrane"/>
    <property type="evidence" value="ECO:0007669"/>
    <property type="project" value="TreeGrafter"/>
</dbReference>
<name>A0A6P6MYZ0_CARAU</name>
<dbReference type="PROSITE" id="PS01186">
    <property type="entry name" value="EGF_2"/>
    <property type="match status" value="1"/>
</dbReference>
<keyword evidence="3 10" id="KW-1133">Transmembrane helix</keyword>
<feature type="compositionally biased region" description="Polar residues" evidence="9">
    <location>
        <begin position="730"/>
        <end position="740"/>
    </location>
</feature>
<dbReference type="Proteomes" id="UP000515129">
    <property type="component" value="Unplaced"/>
</dbReference>
<dbReference type="SUPFAM" id="SSF57552">
    <property type="entry name" value="Blood coagulation inhibitor (disintegrin)"/>
    <property type="match status" value="1"/>
</dbReference>
<dbReference type="Gene3D" id="4.10.70.10">
    <property type="entry name" value="Disintegrin domain"/>
    <property type="match status" value="1"/>
</dbReference>
<keyword evidence="2 10" id="KW-0812">Transmembrane</keyword>
<dbReference type="GO" id="GO:0046872">
    <property type="term" value="F:metal ion binding"/>
    <property type="evidence" value="ECO:0007669"/>
    <property type="project" value="UniProtKB-KW"/>
</dbReference>
<dbReference type="InterPro" id="IPR000742">
    <property type="entry name" value="EGF"/>
</dbReference>
<evidence type="ECO:0000259" key="14">
    <source>
        <dbReference type="PROSITE" id="PS50215"/>
    </source>
</evidence>
<keyword evidence="15" id="KW-1185">Reference proteome</keyword>
<keyword evidence="8" id="KW-0479">Metal-binding</keyword>
<dbReference type="InterPro" id="IPR002870">
    <property type="entry name" value="Peptidase_M12B_N"/>
</dbReference>
<proteinExistence type="predicted"/>
<evidence type="ECO:0000256" key="10">
    <source>
        <dbReference type="SAM" id="Phobius"/>
    </source>
</evidence>
<dbReference type="PROSITE" id="PS50215">
    <property type="entry name" value="ADAM_MEPRO"/>
    <property type="match status" value="1"/>
</dbReference>
<dbReference type="FunFam" id="3.40.390.10:FF:000002">
    <property type="entry name" value="Disintegrin and metalloproteinase domain-containing protein 22"/>
    <property type="match status" value="1"/>
</dbReference>
<evidence type="ECO:0000256" key="1">
    <source>
        <dbReference type="ARBA" id="ARBA00004479"/>
    </source>
</evidence>
<dbReference type="InterPro" id="IPR018358">
    <property type="entry name" value="Disintegrin_CS"/>
</dbReference>
<evidence type="ECO:0000256" key="2">
    <source>
        <dbReference type="ARBA" id="ARBA00022692"/>
    </source>
</evidence>
<feature type="signal peptide" evidence="11">
    <location>
        <begin position="1"/>
        <end position="19"/>
    </location>
</feature>
<dbReference type="CDD" id="cd04269">
    <property type="entry name" value="ZnMc_adamalysin_II_like"/>
    <property type="match status" value="1"/>
</dbReference>
<dbReference type="KEGG" id="caua:113072482"/>
<dbReference type="PANTHER" id="PTHR11905:SF136">
    <property type="entry name" value="DISINTEGRIN AND METALLOPROTEINASE DOMAIN-CONTAINING PROTEIN 9"/>
    <property type="match status" value="1"/>
</dbReference>
<dbReference type="Pfam" id="PF01421">
    <property type="entry name" value="Reprolysin"/>
    <property type="match status" value="1"/>
</dbReference>